<dbReference type="Proteomes" id="UP000472260">
    <property type="component" value="Unassembled WGS sequence"/>
</dbReference>
<organism evidence="3 4">
    <name type="scientific">Sinocyclocheilus anshuiensis</name>
    <dbReference type="NCBI Taxonomy" id="1608454"/>
    <lineage>
        <taxon>Eukaryota</taxon>
        <taxon>Metazoa</taxon>
        <taxon>Chordata</taxon>
        <taxon>Craniata</taxon>
        <taxon>Vertebrata</taxon>
        <taxon>Euteleostomi</taxon>
        <taxon>Actinopterygii</taxon>
        <taxon>Neopterygii</taxon>
        <taxon>Teleostei</taxon>
        <taxon>Ostariophysi</taxon>
        <taxon>Cypriniformes</taxon>
        <taxon>Cyprinidae</taxon>
        <taxon>Cyprininae</taxon>
        <taxon>Sinocyclocheilus</taxon>
    </lineage>
</organism>
<dbReference type="InterPro" id="IPR013106">
    <property type="entry name" value="Ig_V-set"/>
</dbReference>
<dbReference type="Gene3D" id="2.60.40.10">
    <property type="entry name" value="Immunoglobulins"/>
    <property type="match status" value="5"/>
</dbReference>
<dbReference type="Pfam" id="PF07686">
    <property type="entry name" value="V-set"/>
    <property type="match status" value="3"/>
</dbReference>
<feature type="domain" description="Immunoglobulin" evidence="2">
    <location>
        <begin position="446"/>
        <end position="547"/>
    </location>
</feature>
<dbReference type="InterPro" id="IPR003599">
    <property type="entry name" value="Ig_sub"/>
</dbReference>
<evidence type="ECO:0000313" key="4">
    <source>
        <dbReference type="Proteomes" id="UP000472260"/>
    </source>
</evidence>
<gene>
    <name evidence="3" type="primary">LOC107692587</name>
</gene>
<dbReference type="SMART" id="SM00409">
    <property type="entry name" value="IG"/>
    <property type="match status" value="5"/>
</dbReference>
<keyword evidence="1" id="KW-0812">Transmembrane</keyword>
<dbReference type="PANTHER" id="PTHR21063:SF4">
    <property type="entry name" value="CD48 ANTIGEN-RELATED"/>
    <property type="match status" value="1"/>
</dbReference>
<accession>A0A671KAZ1</accession>
<dbReference type="InterPro" id="IPR013783">
    <property type="entry name" value="Ig-like_fold"/>
</dbReference>
<name>A0A671KAZ1_9TELE</name>
<evidence type="ECO:0000259" key="2">
    <source>
        <dbReference type="SMART" id="SM00409"/>
    </source>
</evidence>
<keyword evidence="4" id="KW-1185">Reference proteome</keyword>
<dbReference type="AlphaFoldDB" id="A0A671KAZ1"/>
<feature type="domain" description="Immunoglobulin" evidence="2">
    <location>
        <begin position="108"/>
        <end position="206"/>
    </location>
</feature>
<dbReference type="SUPFAM" id="SSF48726">
    <property type="entry name" value="Immunoglobulin"/>
    <property type="match status" value="5"/>
</dbReference>
<dbReference type="PANTHER" id="PTHR21063">
    <property type="entry name" value="LFA-3"/>
    <property type="match status" value="1"/>
</dbReference>
<evidence type="ECO:0000313" key="3">
    <source>
        <dbReference type="Ensembl" id="ENSSANP00000004617.1"/>
    </source>
</evidence>
<keyword evidence="1" id="KW-0472">Membrane</keyword>
<feature type="domain" description="Immunoglobulin" evidence="2">
    <location>
        <begin position="350"/>
        <end position="445"/>
    </location>
</feature>
<protein>
    <submittedName>
        <fullName evidence="3">Uncharacterized LOC107692587</fullName>
    </submittedName>
</protein>
<dbReference type="InterPro" id="IPR036179">
    <property type="entry name" value="Ig-like_dom_sf"/>
</dbReference>
<dbReference type="Ensembl" id="ENSSANT00000004964.1">
    <property type="protein sequence ID" value="ENSSANP00000004617.1"/>
    <property type="gene ID" value="ENSSANG00000002503.1"/>
</dbReference>
<feature type="transmembrane region" description="Helical" evidence="1">
    <location>
        <begin position="214"/>
        <end position="238"/>
    </location>
</feature>
<evidence type="ECO:0000256" key="1">
    <source>
        <dbReference type="SAM" id="Phobius"/>
    </source>
</evidence>
<reference evidence="3" key="1">
    <citation type="submission" date="2025-08" db="UniProtKB">
        <authorList>
            <consortium name="Ensembl"/>
        </authorList>
    </citation>
    <scope>IDENTIFICATION</scope>
</reference>
<sequence>MEGDSVTLNPDPAKMQEFILILWRFGEKGSTIAQIDGNDISYPNHTEIFTDRLQLDQTGSLTIKNMRTKHSGLYKLQIEHSKGTPDKQTFSVTIYESPSVIAGAEAEMKSVSVMEGEPVTLHVPQLQGDELIVWRFGDEEKLIAKHDIKKSSPLYFDERFRDRLKLDHQTGSLIITKTITTDSGLYKAKISSNKQTLYKRFTVTVSVPGVSSGVVAVIAVAVAVLAAAAAAVVINYRLKTKLPMELLRVVSVMEGESATLNSGIKMQTGDEIQWQFRNEDSLIAEIKGETIKMYTPDGPDGIFRDRLKLDKETGSLTITNTTTEHIGLYTLKFKRGSETSYNKLVLHVKQREIAVMEGQSVTLNPDKKKQTGDKIQWLFGAEDTLIAQIKGETRTIIMFRDILELDIETGSLTIRNITAAHAGVYTLKIRRGRKPLCQTFFVSVRVVYLSVKRLQTFTINTGLTAIQRDDEIQWRFGDKNSLIAKIEGGTGKTYDGPDGRFRDSLKLNDQTGDLTIGTCQRNDGGHYKLKIRSSKGNTNKTYIVIIRVLGDDVTDEVWEKPLMKENNDSTGKRVNESADVMKPLLNREYV</sequence>
<keyword evidence="1" id="KW-1133">Transmembrane helix</keyword>
<feature type="domain" description="Immunoglobulin" evidence="2">
    <location>
        <begin position="247"/>
        <end position="349"/>
    </location>
</feature>
<reference evidence="3" key="2">
    <citation type="submission" date="2025-09" db="UniProtKB">
        <authorList>
            <consortium name="Ensembl"/>
        </authorList>
    </citation>
    <scope>IDENTIFICATION</scope>
</reference>
<feature type="domain" description="Immunoglobulin" evidence="2">
    <location>
        <begin position="1"/>
        <end position="95"/>
    </location>
</feature>
<proteinExistence type="predicted"/>